<keyword evidence="2" id="KW-1185">Reference proteome</keyword>
<dbReference type="Proteomes" id="UP000403266">
    <property type="component" value="Unassembled WGS sequence"/>
</dbReference>
<evidence type="ECO:0000313" key="2">
    <source>
        <dbReference type="Proteomes" id="UP000403266"/>
    </source>
</evidence>
<accession>A0A5N7MHV1</accession>
<dbReference type="OrthoDB" id="9816564at2"/>
<dbReference type="RefSeq" id="WP_152712809.1">
    <property type="nucleotide sequence ID" value="NZ_VOSJ01000055.1"/>
</dbReference>
<comment type="caution">
    <text evidence="1">The sequence shown here is derived from an EMBL/GenBank/DDBJ whole genome shotgun (WGS) entry which is preliminary data.</text>
</comment>
<reference evidence="1 2" key="1">
    <citation type="journal article" date="2019" name="Syst. Appl. Microbiol.">
        <title>Microvirga tunisiensis sp. nov., a root nodule symbiotic bacterium isolated from Lupinus micranthus and L. luteus grown in Northern Tunisia.</title>
        <authorList>
            <person name="Msaddak A."/>
            <person name="Rejili M."/>
            <person name="Duran D."/>
            <person name="Mars M."/>
            <person name="Palacios J.M."/>
            <person name="Ruiz-Argueso T."/>
            <person name="Rey L."/>
            <person name="Imperial J."/>
        </authorList>
    </citation>
    <scope>NUCLEOTIDE SEQUENCE [LARGE SCALE GENOMIC DNA]</scope>
    <source>
        <strain evidence="1 2">Lmie10</strain>
    </source>
</reference>
<sequence length="389" mass="43321">MVSSDIASTFGSFFLGGFECSSHWRNDGRRLDLLASTQHDLLAAKDYELLARHGIRAVRDGLRWHLIEATPGHYDWSSFLPMLRAAEAAGTHVIWDLCHYGYPDDLDIWSPAFIDRFARFAAATARVVKEESEYVPVYCPVNEMSFWAWAGGEVGRFNPCCHGRGAELKRQLVRATIAAIHAIRSVDPRARFITAEPLINVEAGLGDEEHVRSAYAYQQIQFEALDILRGAKEPELGGAPECLDIIGLNYYPDNQWYHGGSTIPMGHHAYRPLHTLLEEVHLRYRRPLLIAETGAEGCGRSSWFHYVCSEVHAALDAGVPIKGICLYPIADYPGWDNERTCSVGLLTAPDAQGRRAVFPRLARELQQQQALFAVFEASDTGPVPSVAAE</sequence>
<dbReference type="EMBL" id="VOSK01000056">
    <property type="protein sequence ID" value="MPR26642.1"/>
    <property type="molecule type" value="Genomic_DNA"/>
</dbReference>
<protein>
    <submittedName>
        <fullName evidence="1">Beta-glucosidase</fullName>
    </submittedName>
</protein>
<evidence type="ECO:0000313" key="1">
    <source>
        <dbReference type="EMBL" id="MPR26642.1"/>
    </source>
</evidence>
<dbReference type="SUPFAM" id="SSF51445">
    <property type="entry name" value="(Trans)glycosidases"/>
    <property type="match status" value="1"/>
</dbReference>
<dbReference type="Gene3D" id="3.20.20.80">
    <property type="entry name" value="Glycosidases"/>
    <property type="match status" value="1"/>
</dbReference>
<name>A0A5N7MHV1_9HYPH</name>
<organism evidence="1 2">
    <name type="scientific">Microvirga tunisiensis</name>
    <dbReference type="NCBI Taxonomy" id="2108360"/>
    <lineage>
        <taxon>Bacteria</taxon>
        <taxon>Pseudomonadati</taxon>
        <taxon>Pseudomonadota</taxon>
        <taxon>Alphaproteobacteria</taxon>
        <taxon>Hyphomicrobiales</taxon>
        <taxon>Methylobacteriaceae</taxon>
        <taxon>Microvirga</taxon>
    </lineage>
</organism>
<dbReference type="InterPro" id="IPR017853">
    <property type="entry name" value="GH"/>
</dbReference>
<dbReference type="AlphaFoldDB" id="A0A5N7MHV1"/>
<gene>
    <name evidence="1" type="ORF">FS320_15800</name>
</gene>
<proteinExistence type="predicted"/>